<dbReference type="PROSITE" id="PS50109">
    <property type="entry name" value="HIS_KIN"/>
    <property type="match status" value="1"/>
</dbReference>
<evidence type="ECO:0000256" key="8">
    <source>
        <dbReference type="ARBA" id="ARBA00023012"/>
    </source>
</evidence>
<dbReference type="InterPro" id="IPR005467">
    <property type="entry name" value="His_kinase_dom"/>
</dbReference>
<keyword evidence="6 11" id="KW-0418">Kinase</keyword>
<dbReference type="CDD" id="cd00082">
    <property type="entry name" value="HisKA"/>
    <property type="match status" value="1"/>
</dbReference>
<dbReference type="GO" id="GO:0000155">
    <property type="term" value="F:phosphorelay sensor kinase activity"/>
    <property type="evidence" value="ECO:0007669"/>
    <property type="project" value="InterPro"/>
</dbReference>
<evidence type="ECO:0000256" key="3">
    <source>
        <dbReference type="ARBA" id="ARBA00022553"/>
    </source>
</evidence>
<evidence type="ECO:0000313" key="12">
    <source>
        <dbReference type="Proteomes" id="UP000050465"/>
    </source>
</evidence>
<protein>
    <recommendedName>
        <fullName evidence="2">histidine kinase</fullName>
        <ecNumber evidence="2">2.7.13.3</ecNumber>
    </recommendedName>
</protein>
<feature type="domain" description="Histidine kinase" evidence="9">
    <location>
        <begin position="201"/>
        <end position="456"/>
    </location>
</feature>
<accession>A0A0P8BJJ6</accession>
<dbReference type="Gene3D" id="1.10.287.130">
    <property type="match status" value="1"/>
</dbReference>
<dbReference type="InterPro" id="IPR003661">
    <property type="entry name" value="HisK_dim/P_dom"/>
</dbReference>
<dbReference type="PANTHER" id="PTHR43065:SF50">
    <property type="entry name" value="HISTIDINE KINASE"/>
    <property type="match status" value="1"/>
</dbReference>
<evidence type="ECO:0000259" key="9">
    <source>
        <dbReference type="PROSITE" id="PS50109"/>
    </source>
</evidence>
<dbReference type="CDD" id="cd00130">
    <property type="entry name" value="PAS"/>
    <property type="match status" value="1"/>
</dbReference>
<evidence type="ECO:0000256" key="2">
    <source>
        <dbReference type="ARBA" id="ARBA00012438"/>
    </source>
</evidence>
<sequence>MLKPDTTNELNTQIQYRLIEKLTASERRYRERVENLREIVFECDRTGHLIFVNSAWTETLGHQVSEVIDQPLAGFIDKCDVERWKTILKHQYDCQTTGLANGSLELRFLHKTGDILWLELAIQFNQEEHISGALINVTERKQAEAILQQTNEELELRVQQRTAELSRTNQALTTTLKKLKSAQAQLIQTEKMSGLGQLVAGIAHEINNPVSFVHGNIEPACGYAQGVLKLLDLYQQHYPDPPPQITIARDEIDIEFIQADFPKLLGSMKVGTRRIQSIVRSLRNFSRLDESALKPVDIHEGLENTLLILNHRLKAYPPHLPIRLIKKYGELPLVRCFPSQLNQVFMNLLANAVDALRHDADDDEQSIHPNPTITLQTERVEDDVVITVADNGMGIPTNVMAKLFDPFFTTKPVGKGTGLGLSISHQIVTEKHSGSLKCRSTTDEGTAFIIQIPIHSDF</sequence>
<proteinExistence type="predicted"/>
<dbReference type="STRING" id="1666911.HLUCCA11_17040"/>
<dbReference type="InterPro" id="IPR004358">
    <property type="entry name" value="Sig_transdc_His_kin-like_C"/>
</dbReference>
<dbReference type="EMBL" id="LJZR01000026">
    <property type="protein sequence ID" value="KPQ33860.1"/>
    <property type="molecule type" value="Genomic_DNA"/>
</dbReference>
<comment type="caution">
    <text evidence="11">The sequence shown here is derived from an EMBL/GenBank/DDBJ whole genome shotgun (WGS) entry which is preliminary data.</text>
</comment>
<evidence type="ECO:0000313" key="11">
    <source>
        <dbReference type="EMBL" id="KPQ33860.1"/>
    </source>
</evidence>
<dbReference type="SMART" id="SM00091">
    <property type="entry name" value="PAS"/>
    <property type="match status" value="1"/>
</dbReference>
<keyword evidence="5" id="KW-0547">Nucleotide-binding</keyword>
<dbReference type="PROSITE" id="PS50112">
    <property type="entry name" value="PAS"/>
    <property type="match status" value="1"/>
</dbReference>
<dbReference type="SMART" id="SM00388">
    <property type="entry name" value="HisKA"/>
    <property type="match status" value="1"/>
</dbReference>
<dbReference type="PANTHER" id="PTHR43065">
    <property type="entry name" value="SENSOR HISTIDINE KINASE"/>
    <property type="match status" value="1"/>
</dbReference>
<name>A0A0P8BJJ6_9CYAN</name>
<keyword evidence="7" id="KW-0067">ATP-binding</keyword>
<dbReference type="EC" id="2.7.13.3" evidence="2"/>
<reference evidence="11 12" key="1">
    <citation type="submission" date="2015-09" db="EMBL/GenBank/DDBJ databases">
        <title>Identification and resolution of microdiversity through metagenomic sequencing of parallel consortia.</title>
        <authorList>
            <person name="Nelson W.C."/>
            <person name="Romine M.F."/>
            <person name="Lindemann S.R."/>
        </authorList>
    </citation>
    <scope>NUCLEOTIDE SEQUENCE [LARGE SCALE GENOMIC DNA]</scope>
    <source>
        <strain evidence="11">Ana</strain>
    </source>
</reference>
<organism evidence="11 12">
    <name type="scientific">Phormidesmis priestleyi Ana</name>
    <dbReference type="NCBI Taxonomy" id="1666911"/>
    <lineage>
        <taxon>Bacteria</taxon>
        <taxon>Bacillati</taxon>
        <taxon>Cyanobacteriota</taxon>
        <taxon>Cyanophyceae</taxon>
        <taxon>Leptolyngbyales</taxon>
        <taxon>Leptolyngbyaceae</taxon>
        <taxon>Phormidesmis</taxon>
    </lineage>
</organism>
<dbReference type="InterPro" id="IPR036097">
    <property type="entry name" value="HisK_dim/P_sf"/>
</dbReference>
<dbReference type="SUPFAM" id="SSF55874">
    <property type="entry name" value="ATPase domain of HSP90 chaperone/DNA topoisomerase II/histidine kinase"/>
    <property type="match status" value="1"/>
</dbReference>
<keyword evidence="8" id="KW-0902">Two-component regulatory system</keyword>
<dbReference type="PATRIC" id="fig|1666911.3.peg.1176"/>
<dbReference type="SMART" id="SM00387">
    <property type="entry name" value="HATPase_c"/>
    <property type="match status" value="1"/>
</dbReference>
<dbReference type="PRINTS" id="PR00344">
    <property type="entry name" value="BCTRLSENSOR"/>
</dbReference>
<evidence type="ECO:0000256" key="1">
    <source>
        <dbReference type="ARBA" id="ARBA00000085"/>
    </source>
</evidence>
<evidence type="ECO:0000256" key="6">
    <source>
        <dbReference type="ARBA" id="ARBA00022777"/>
    </source>
</evidence>
<dbReference type="SUPFAM" id="SSF55785">
    <property type="entry name" value="PYP-like sensor domain (PAS domain)"/>
    <property type="match status" value="1"/>
</dbReference>
<dbReference type="InterPro" id="IPR003594">
    <property type="entry name" value="HATPase_dom"/>
</dbReference>
<dbReference type="Gene3D" id="3.30.565.10">
    <property type="entry name" value="Histidine kinase-like ATPase, C-terminal domain"/>
    <property type="match status" value="1"/>
</dbReference>
<dbReference type="InterPro" id="IPR035965">
    <property type="entry name" value="PAS-like_dom_sf"/>
</dbReference>
<evidence type="ECO:0000256" key="4">
    <source>
        <dbReference type="ARBA" id="ARBA00022679"/>
    </source>
</evidence>
<dbReference type="AlphaFoldDB" id="A0A0P8BJJ6"/>
<dbReference type="InterPro" id="IPR036890">
    <property type="entry name" value="HATPase_C_sf"/>
</dbReference>
<dbReference type="Gene3D" id="3.30.450.20">
    <property type="entry name" value="PAS domain"/>
    <property type="match status" value="1"/>
</dbReference>
<evidence type="ECO:0000259" key="10">
    <source>
        <dbReference type="PROSITE" id="PS50112"/>
    </source>
</evidence>
<gene>
    <name evidence="11" type="ORF">HLUCCA11_17040</name>
</gene>
<comment type="catalytic activity">
    <reaction evidence="1">
        <text>ATP + protein L-histidine = ADP + protein N-phospho-L-histidine.</text>
        <dbReference type="EC" id="2.7.13.3"/>
    </reaction>
</comment>
<dbReference type="Proteomes" id="UP000050465">
    <property type="component" value="Unassembled WGS sequence"/>
</dbReference>
<evidence type="ECO:0000256" key="5">
    <source>
        <dbReference type="ARBA" id="ARBA00022741"/>
    </source>
</evidence>
<dbReference type="Pfam" id="PF00989">
    <property type="entry name" value="PAS"/>
    <property type="match status" value="1"/>
</dbReference>
<dbReference type="InterPro" id="IPR013767">
    <property type="entry name" value="PAS_fold"/>
</dbReference>
<dbReference type="SUPFAM" id="SSF47384">
    <property type="entry name" value="Homodimeric domain of signal transducing histidine kinase"/>
    <property type="match status" value="1"/>
</dbReference>
<dbReference type="Pfam" id="PF02518">
    <property type="entry name" value="HATPase_c"/>
    <property type="match status" value="1"/>
</dbReference>
<feature type="domain" description="PAS" evidence="10">
    <location>
        <begin position="25"/>
        <end position="95"/>
    </location>
</feature>
<keyword evidence="4" id="KW-0808">Transferase</keyword>
<keyword evidence="3" id="KW-0597">Phosphoprotein</keyword>
<evidence type="ECO:0000256" key="7">
    <source>
        <dbReference type="ARBA" id="ARBA00022840"/>
    </source>
</evidence>
<dbReference type="InterPro" id="IPR000014">
    <property type="entry name" value="PAS"/>
</dbReference>
<dbReference type="NCBIfam" id="TIGR00229">
    <property type="entry name" value="sensory_box"/>
    <property type="match status" value="1"/>
</dbReference>